<dbReference type="GO" id="GO:0003677">
    <property type="term" value="F:DNA binding"/>
    <property type="evidence" value="ECO:0007669"/>
    <property type="project" value="InterPro"/>
</dbReference>
<dbReference type="CDD" id="cd00397">
    <property type="entry name" value="DNA_BRE_C"/>
    <property type="match status" value="1"/>
</dbReference>
<gene>
    <name evidence="2" type="ORF">NESM_000883200</name>
</gene>
<keyword evidence="3" id="KW-1185">Reference proteome</keyword>
<keyword evidence="1" id="KW-0233">DNA recombination</keyword>
<reference evidence="2 3" key="1">
    <citation type="journal article" date="2021" name="MBio">
        <title>A New Model Trypanosomatid, Novymonas esmeraldas: Genomic Perception of Its 'Candidatus Pandoraea novymonadis' Endosymbiont.</title>
        <authorList>
            <person name="Zakharova A."/>
            <person name="Saura A."/>
            <person name="Butenko A."/>
            <person name="Podesvova L."/>
            <person name="Warmusova S."/>
            <person name="Kostygov A.Y."/>
            <person name="Nenarokova A."/>
            <person name="Lukes J."/>
            <person name="Opperdoes F.R."/>
            <person name="Yurchenko V."/>
        </authorList>
    </citation>
    <scope>NUCLEOTIDE SEQUENCE [LARGE SCALE GENOMIC DNA]</scope>
    <source>
        <strain evidence="2 3">E262AT.01</strain>
    </source>
</reference>
<dbReference type="GO" id="GO:0015074">
    <property type="term" value="P:DNA integration"/>
    <property type="evidence" value="ECO:0007669"/>
    <property type="project" value="InterPro"/>
</dbReference>
<proteinExistence type="predicted"/>
<dbReference type="EMBL" id="JAECZO010000219">
    <property type="protein sequence ID" value="KAK7199136.1"/>
    <property type="molecule type" value="Genomic_DNA"/>
</dbReference>
<evidence type="ECO:0000256" key="1">
    <source>
        <dbReference type="ARBA" id="ARBA00023172"/>
    </source>
</evidence>
<dbReference type="InterPro" id="IPR013762">
    <property type="entry name" value="Integrase-like_cat_sf"/>
</dbReference>
<dbReference type="AlphaFoldDB" id="A0AAW0F173"/>
<evidence type="ECO:0000313" key="2">
    <source>
        <dbReference type="EMBL" id="KAK7199136.1"/>
    </source>
</evidence>
<dbReference type="GO" id="GO:0006310">
    <property type="term" value="P:DNA recombination"/>
    <property type="evidence" value="ECO:0007669"/>
    <property type="project" value="UniProtKB-KW"/>
</dbReference>
<protein>
    <submittedName>
        <fullName evidence="2">Phage integrase family</fullName>
    </submittedName>
</protein>
<name>A0AAW0F173_9TRYP</name>
<evidence type="ECO:0000313" key="3">
    <source>
        <dbReference type="Proteomes" id="UP001430356"/>
    </source>
</evidence>
<dbReference type="Proteomes" id="UP001430356">
    <property type="component" value="Unassembled WGS sequence"/>
</dbReference>
<comment type="caution">
    <text evidence="2">The sequence shown here is derived from an EMBL/GenBank/DDBJ whole genome shotgun (WGS) entry which is preliminary data.</text>
</comment>
<dbReference type="InterPro" id="IPR011010">
    <property type="entry name" value="DNA_brk_join_enz"/>
</dbReference>
<dbReference type="Gene3D" id="1.10.443.10">
    <property type="entry name" value="Intergrase catalytic core"/>
    <property type="match status" value="1"/>
</dbReference>
<accession>A0AAW0F173</accession>
<organism evidence="2 3">
    <name type="scientific">Novymonas esmeraldas</name>
    <dbReference type="NCBI Taxonomy" id="1808958"/>
    <lineage>
        <taxon>Eukaryota</taxon>
        <taxon>Discoba</taxon>
        <taxon>Euglenozoa</taxon>
        <taxon>Kinetoplastea</taxon>
        <taxon>Metakinetoplastina</taxon>
        <taxon>Trypanosomatida</taxon>
        <taxon>Trypanosomatidae</taxon>
        <taxon>Novymonas</taxon>
    </lineage>
</organism>
<sequence>MWACAARTGDIGHLLVRDVHLGEAIPPAAVRLQLTIRRGKGARFRGPYPIPTVLPREEASILQGFLGQRAPNSHLFPEEAPLRTRVVAAIKAVNSSAALPSLRKGAARHLAAHGVPEESLMRVTGHTRVDTLRRYLGYGLQATAEDVAVQDVVNAALRVPSSSAESLPTPGI</sequence>
<dbReference type="SUPFAM" id="SSF56349">
    <property type="entry name" value="DNA breaking-rejoining enzymes"/>
    <property type="match status" value="1"/>
</dbReference>